<name>A0A8X7N652_9BASI</name>
<evidence type="ECO:0000256" key="4">
    <source>
        <dbReference type="SAM" id="MobiDB-lite"/>
    </source>
</evidence>
<dbReference type="GO" id="GO:0005634">
    <property type="term" value="C:nucleus"/>
    <property type="evidence" value="ECO:0007669"/>
    <property type="project" value="TreeGrafter"/>
</dbReference>
<evidence type="ECO:0000259" key="5">
    <source>
        <dbReference type="PROSITE" id="PS51192"/>
    </source>
</evidence>
<dbReference type="Pfam" id="PF00271">
    <property type="entry name" value="Helicase_C"/>
    <property type="match status" value="1"/>
</dbReference>
<dbReference type="GO" id="GO:0005737">
    <property type="term" value="C:cytoplasm"/>
    <property type="evidence" value="ECO:0007669"/>
    <property type="project" value="TreeGrafter"/>
</dbReference>
<dbReference type="EC" id="5.6.2.4" evidence="3"/>
<evidence type="ECO:0000313" key="7">
    <source>
        <dbReference type="EMBL" id="KAE8266799.1"/>
    </source>
</evidence>
<reference evidence="7" key="1">
    <citation type="submission" date="2016-04" db="EMBL/GenBank/DDBJ databases">
        <authorList>
            <person name="Nguyen H.D."/>
            <person name="Samba Siva P."/>
            <person name="Cullis J."/>
            <person name="Levesque C.A."/>
            <person name="Hambleton S."/>
        </authorList>
    </citation>
    <scope>NUCLEOTIDE SEQUENCE</scope>
    <source>
        <strain evidence="7">DAOMC 236422</strain>
    </source>
</reference>
<comment type="caution">
    <text evidence="7">The sequence shown here is derived from an EMBL/GenBank/DDBJ whole genome shotgun (WGS) entry which is preliminary data.</text>
</comment>
<feature type="compositionally biased region" description="Low complexity" evidence="4">
    <location>
        <begin position="401"/>
        <end position="410"/>
    </location>
</feature>
<keyword evidence="8" id="KW-1185">Reference proteome</keyword>
<dbReference type="PROSITE" id="PS51194">
    <property type="entry name" value="HELICASE_CTER"/>
    <property type="match status" value="1"/>
</dbReference>
<dbReference type="AlphaFoldDB" id="A0A8X7N652"/>
<dbReference type="GO" id="GO:0005694">
    <property type="term" value="C:chromosome"/>
    <property type="evidence" value="ECO:0007669"/>
    <property type="project" value="TreeGrafter"/>
</dbReference>
<proteinExistence type="inferred from homology"/>
<dbReference type="Proteomes" id="UP000078113">
    <property type="component" value="Unassembled WGS sequence"/>
</dbReference>
<evidence type="ECO:0000256" key="1">
    <source>
        <dbReference type="ARBA" id="ARBA00005446"/>
    </source>
</evidence>
<dbReference type="InterPro" id="IPR014001">
    <property type="entry name" value="Helicase_ATP-bd"/>
</dbReference>
<dbReference type="PANTHER" id="PTHR13710:SF120">
    <property type="entry name" value="BIFUNCTIONAL 3'-5' EXONUCLEASE_ATP-DEPENDENT HELICASE WRN"/>
    <property type="match status" value="1"/>
</dbReference>
<dbReference type="SMART" id="SM00490">
    <property type="entry name" value="HELICc"/>
    <property type="match status" value="1"/>
</dbReference>
<dbReference type="EMBL" id="LWDG02000292">
    <property type="protein sequence ID" value="KAE8266799.1"/>
    <property type="molecule type" value="Genomic_DNA"/>
</dbReference>
<dbReference type="InterPro" id="IPR001650">
    <property type="entry name" value="Helicase_C-like"/>
</dbReference>
<dbReference type="PANTHER" id="PTHR13710">
    <property type="entry name" value="DNA HELICASE RECQ FAMILY MEMBER"/>
    <property type="match status" value="1"/>
</dbReference>
<gene>
    <name evidence="7" type="ORF">A4X09_0g5545</name>
</gene>
<dbReference type="GO" id="GO:0043138">
    <property type="term" value="F:3'-5' DNA helicase activity"/>
    <property type="evidence" value="ECO:0007669"/>
    <property type="project" value="UniProtKB-EC"/>
</dbReference>
<dbReference type="PROSITE" id="PS51192">
    <property type="entry name" value="HELICASE_ATP_BIND_1"/>
    <property type="match status" value="1"/>
</dbReference>
<comment type="similarity">
    <text evidence="1">Belongs to the helicase family. RecQ subfamily.</text>
</comment>
<comment type="catalytic activity">
    <reaction evidence="2">
        <text>Couples ATP hydrolysis with the unwinding of duplex DNA by translocating in the 3'-5' direction.</text>
        <dbReference type="EC" id="5.6.2.4"/>
    </reaction>
</comment>
<dbReference type="SUPFAM" id="SSF52540">
    <property type="entry name" value="P-loop containing nucleoside triphosphate hydrolases"/>
    <property type="match status" value="1"/>
</dbReference>
<feature type="domain" description="Helicase C-terminal" evidence="6">
    <location>
        <begin position="157"/>
        <end position="342"/>
    </location>
</feature>
<dbReference type="GO" id="GO:0000724">
    <property type="term" value="P:double-strand break repair via homologous recombination"/>
    <property type="evidence" value="ECO:0007669"/>
    <property type="project" value="TreeGrafter"/>
</dbReference>
<protein>
    <recommendedName>
        <fullName evidence="3">DNA 3'-5' helicase</fullName>
        <ecNumber evidence="3">5.6.2.4</ecNumber>
    </recommendedName>
</protein>
<evidence type="ECO:0000313" key="8">
    <source>
        <dbReference type="Proteomes" id="UP000078113"/>
    </source>
</evidence>
<evidence type="ECO:0000256" key="2">
    <source>
        <dbReference type="ARBA" id="ARBA00034617"/>
    </source>
</evidence>
<dbReference type="GO" id="GO:0009378">
    <property type="term" value="F:four-way junction helicase activity"/>
    <property type="evidence" value="ECO:0007669"/>
    <property type="project" value="TreeGrafter"/>
</dbReference>
<feature type="domain" description="Helicase ATP-binding" evidence="5">
    <location>
        <begin position="1"/>
        <end position="120"/>
    </location>
</feature>
<organism evidence="7 8">
    <name type="scientific">Tilletia walkeri</name>
    <dbReference type="NCBI Taxonomy" id="117179"/>
    <lineage>
        <taxon>Eukaryota</taxon>
        <taxon>Fungi</taxon>
        <taxon>Dikarya</taxon>
        <taxon>Basidiomycota</taxon>
        <taxon>Ustilaginomycotina</taxon>
        <taxon>Exobasidiomycetes</taxon>
        <taxon>Tilletiales</taxon>
        <taxon>Tilletiaceae</taxon>
        <taxon>Tilletia</taxon>
    </lineage>
</organism>
<accession>A0A8X7N652</accession>
<evidence type="ECO:0000259" key="6">
    <source>
        <dbReference type="PROSITE" id="PS51194"/>
    </source>
</evidence>
<dbReference type="InterPro" id="IPR027417">
    <property type="entry name" value="P-loop_NTPase"/>
</dbReference>
<reference evidence="7" key="2">
    <citation type="journal article" date="2019" name="IMA Fungus">
        <title>Genome sequencing and comparison of five Tilletia species to identify candidate genes for the detection of regulated species infecting wheat.</title>
        <authorList>
            <person name="Nguyen H.D.T."/>
            <person name="Sultana T."/>
            <person name="Kesanakurti P."/>
            <person name="Hambleton S."/>
        </authorList>
    </citation>
    <scope>NUCLEOTIDE SEQUENCE</scope>
    <source>
        <strain evidence="7">DAOMC 236422</strain>
    </source>
</reference>
<sequence length="479" mass="53971">MAERFGPIATYLDSTNKTQAHLRDIRDGKYRLVFTTAETATEGEFLSIVLRDDRFRKRAVAFIFDELHTLDQWGRDFRPKFLQLGQIRKHLSVPVLIISATLTKEARKACETTLNMKDPVIVDVGTDRPNVFLRVMPMQHSQASFLDLLSAMPELWADASEVESVEERKRQFPVTLIYINNKDLDTVMYRTIDKWCTRASFEDAVDVYHADMSTEHLEVVRGRLGKRKTLIAICTDAFGMGADCRTVVRVFQWKLFGGTSAFWQRMGRAGRDFAVEAEATLFVESTYVEAETKKTLTATGPLPPVEVSADAAPADASLAKDVAVMRDDEKVQSRQVVDDELLALADHGIARDACIRSLVLEHLRQPEKEKLPKSHELTYPKIELFLAAHRATRSRSNTARPPETTTTTSSPYPPRCYGAPKVITSPSRTMAHRAVANKVEGYEACRTDGRLCSHEYAECGFGCQQPEDDSLQHRPRDPS</sequence>
<dbReference type="CDD" id="cd18785">
    <property type="entry name" value="SF2_C"/>
    <property type="match status" value="1"/>
</dbReference>
<feature type="region of interest" description="Disordered" evidence="4">
    <location>
        <begin position="391"/>
        <end position="416"/>
    </location>
</feature>
<evidence type="ECO:0000256" key="3">
    <source>
        <dbReference type="ARBA" id="ARBA00034808"/>
    </source>
</evidence>
<dbReference type="Gene3D" id="3.40.50.300">
    <property type="entry name" value="P-loop containing nucleotide triphosphate hydrolases"/>
    <property type="match status" value="2"/>
</dbReference>